<dbReference type="InterPro" id="IPR036514">
    <property type="entry name" value="SGNH_hydro_sf"/>
</dbReference>
<organism evidence="1 2">
    <name type="scientific">Proteus mirabilis</name>
    <dbReference type="NCBI Taxonomy" id="584"/>
    <lineage>
        <taxon>Bacteria</taxon>
        <taxon>Pseudomonadati</taxon>
        <taxon>Pseudomonadota</taxon>
        <taxon>Gammaproteobacteria</taxon>
        <taxon>Enterobacterales</taxon>
        <taxon>Morganellaceae</taxon>
        <taxon>Proteus</taxon>
    </lineage>
</organism>
<sequence>MMQGVAPLLKRQLQTDYNISSIDLSKQSTGLAYPKFFNWPQTIANRLASDDSIKLLVVFFRGLMILGTCPPDGGGRYLKFASEAWGTLYRARIASIIDNARQHNVSVIWIGPPNMRKQKLSQGMAYLNQLYREEAEKTGEIYLSVNDMFKYEKDIYSDYIGDGSSRVKLRAGDGIHFSLKGQQIIAQQVFSRIHLQKVDDVPDDVTDKNMVTPNETINAHP</sequence>
<dbReference type="Gene3D" id="3.40.50.1110">
    <property type="entry name" value="SGNH hydrolase"/>
    <property type="match status" value="1"/>
</dbReference>
<dbReference type="InterPro" id="IPR007407">
    <property type="entry name" value="DUF459"/>
</dbReference>
<evidence type="ECO:0000313" key="1">
    <source>
        <dbReference type="EMBL" id="SUC38616.1"/>
    </source>
</evidence>
<dbReference type="EMBL" id="UGTS01000005">
    <property type="protein sequence ID" value="SUC38616.1"/>
    <property type="molecule type" value="Genomic_DNA"/>
</dbReference>
<keyword evidence="1" id="KW-0808">Transferase</keyword>
<dbReference type="Pfam" id="PF04311">
    <property type="entry name" value="DUF459"/>
    <property type="match status" value="1"/>
</dbReference>
<dbReference type="Proteomes" id="UP000254191">
    <property type="component" value="Unassembled WGS sequence"/>
</dbReference>
<dbReference type="SUPFAM" id="SSF52266">
    <property type="entry name" value="SGNH hydrolase"/>
    <property type="match status" value="1"/>
</dbReference>
<dbReference type="GO" id="GO:0016740">
    <property type="term" value="F:transferase activity"/>
    <property type="evidence" value="ECO:0007669"/>
    <property type="project" value="UniProtKB-KW"/>
</dbReference>
<dbReference type="GO" id="GO:0016788">
    <property type="term" value="F:hydrolase activity, acting on ester bonds"/>
    <property type="evidence" value="ECO:0007669"/>
    <property type="project" value="UniProtKB-ARBA"/>
</dbReference>
<evidence type="ECO:0000313" key="2">
    <source>
        <dbReference type="Proteomes" id="UP000254191"/>
    </source>
</evidence>
<protein>
    <submittedName>
        <fullName evidence="1">Peptidoglycan O-acyl transferase</fullName>
    </submittedName>
</protein>
<dbReference type="AlphaFoldDB" id="A0A379GCH6"/>
<reference evidence="1 2" key="1">
    <citation type="submission" date="2018-06" db="EMBL/GenBank/DDBJ databases">
        <authorList>
            <consortium name="Pathogen Informatics"/>
            <person name="Doyle S."/>
        </authorList>
    </citation>
    <scope>NUCLEOTIDE SEQUENCE [LARGE SCALE GENOMIC DNA]</scope>
    <source>
        <strain evidence="1 2">NCTC11938</strain>
    </source>
</reference>
<accession>A0A379GCH6</accession>
<gene>
    <name evidence="1" type="primary">pacB_2</name>
    <name evidence="1" type="ORF">NCTC11938_02887</name>
</gene>
<proteinExistence type="predicted"/>
<name>A0A379GCH6_PROMI</name>